<dbReference type="Proteomes" id="UP000243217">
    <property type="component" value="Unassembled WGS sequence"/>
</dbReference>
<gene>
    <name evidence="1" type="ORF">THRCLA_23127</name>
</gene>
<dbReference type="InterPro" id="IPR025533">
    <property type="entry name" value="DUF4419"/>
</dbReference>
<keyword evidence="2" id="KW-1185">Reference proteome</keyword>
<evidence type="ECO:0000313" key="1">
    <source>
        <dbReference type="EMBL" id="OQR83714.1"/>
    </source>
</evidence>
<dbReference type="AlphaFoldDB" id="A0A1V9YD94"/>
<comment type="caution">
    <text evidence="1">The sequence shown here is derived from an EMBL/GenBank/DDBJ whole genome shotgun (WGS) entry which is preliminary data.</text>
</comment>
<dbReference type="PANTHER" id="PTHR31252">
    <property type="entry name" value="DUF4419 DOMAIN-CONTAINING PROTEIN"/>
    <property type="match status" value="1"/>
</dbReference>
<dbReference type="Pfam" id="PF14388">
    <property type="entry name" value="DUF4419"/>
    <property type="match status" value="1"/>
</dbReference>
<dbReference type="OrthoDB" id="9978173at2759"/>
<name>A0A1V9YD94_9STRA</name>
<dbReference type="EMBL" id="JNBS01004257">
    <property type="protein sequence ID" value="OQR83714.1"/>
    <property type="molecule type" value="Genomic_DNA"/>
</dbReference>
<evidence type="ECO:0000313" key="2">
    <source>
        <dbReference type="Proteomes" id="UP000243217"/>
    </source>
</evidence>
<sequence>AANGKEDVKFWQCICHHIGGGSGPRYISGWISVFCVFNEDGQWQGSQKSVVTWGDETVSDFPIINTNDIPPGYLTVDVKIDDNGVEHKGFMFAGHLTYEVKQKNSISPYLSWAIALKDGTPEEIPSFFRR</sequence>
<dbReference type="PANTHER" id="PTHR31252:SF11">
    <property type="entry name" value="DUF4419 DOMAIN-CONTAINING PROTEIN"/>
    <property type="match status" value="1"/>
</dbReference>
<feature type="non-terminal residue" evidence="1">
    <location>
        <position position="1"/>
    </location>
</feature>
<reference evidence="1 2" key="1">
    <citation type="journal article" date="2014" name="Genome Biol. Evol.">
        <title>The secreted proteins of Achlya hypogyna and Thraustotheca clavata identify the ancestral oomycete secretome and reveal gene acquisitions by horizontal gene transfer.</title>
        <authorList>
            <person name="Misner I."/>
            <person name="Blouin N."/>
            <person name="Leonard G."/>
            <person name="Richards T.A."/>
            <person name="Lane C.E."/>
        </authorList>
    </citation>
    <scope>NUCLEOTIDE SEQUENCE [LARGE SCALE GENOMIC DNA]</scope>
    <source>
        <strain evidence="1 2">ATCC 34112</strain>
    </source>
</reference>
<accession>A0A1V9YD94</accession>
<proteinExistence type="predicted"/>
<protein>
    <submittedName>
        <fullName evidence="1">Uncharacterized protein</fullName>
    </submittedName>
</protein>
<organism evidence="1 2">
    <name type="scientific">Thraustotheca clavata</name>
    <dbReference type="NCBI Taxonomy" id="74557"/>
    <lineage>
        <taxon>Eukaryota</taxon>
        <taxon>Sar</taxon>
        <taxon>Stramenopiles</taxon>
        <taxon>Oomycota</taxon>
        <taxon>Saprolegniomycetes</taxon>
        <taxon>Saprolegniales</taxon>
        <taxon>Achlyaceae</taxon>
        <taxon>Thraustotheca</taxon>
    </lineage>
</organism>